<accession>A0A4Y3WMR3</accession>
<dbReference type="Gene3D" id="6.10.250.690">
    <property type="match status" value="1"/>
</dbReference>
<evidence type="ECO:0000313" key="9">
    <source>
        <dbReference type="Proteomes" id="UP000320338"/>
    </source>
</evidence>
<dbReference type="AlphaFoldDB" id="A0A4Y3WMR3"/>
<dbReference type="GO" id="GO:0005829">
    <property type="term" value="C:cytosol"/>
    <property type="evidence" value="ECO:0007669"/>
    <property type="project" value="TreeGrafter"/>
</dbReference>
<dbReference type="Gene3D" id="3.40.50.2300">
    <property type="match status" value="1"/>
</dbReference>
<dbReference type="Proteomes" id="UP000320338">
    <property type="component" value="Unassembled WGS sequence"/>
</dbReference>
<protein>
    <submittedName>
        <fullName evidence="8">DNA-binding response regulator</fullName>
    </submittedName>
</protein>
<evidence type="ECO:0000256" key="2">
    <source>
        <dbReference type="ARBA" id="ARBA00023012"/>
    </source>
</evidence>
<dbReference type="SMART" id="SM00862">
    <property type="entry name" value="Trans_reg_C"/>
    <property type="match status" value="1"/>
</dbReference>
<dbReference type="PANTHER" id="PTHR48111">
    <property type="entry name" value="REGULATOR OF RPOS"/>
    <property type="match status" value="1"/>
</dbReference>
<feature type="domain" description="OmpR/PhoB-type" evidence="7">
    <location>
        <begin position="124"/>
        <end position="223"/>
    </location>
</feature>
<evidence type="ECO:0000256" key="3">
    <source>
        <dbReference type="ARBA" id="ARBA00023125"/>
    </source>
</evidence>
<keyword evidence="9" id="KW-1185">Reference proteome</keyword>
<comment type="caution">
    <text evidence="8">The sequence shown here is derived from an EMBL/GenBank/DDBJ whole genome shotgun (WGS) entry which is preliminary data.</text>
</comment>
<keyword evidence="2" id="KW-0902">Two-component regulatory system</keyword>
<dbReference type="CDD" id="cd00383">
    <property type="entry name" value="trans_reg_C"/>
    <property type="match status" value="1"/>
</dbReference>
<dbReference type="InterPro" id="IPR001789">
    <property type="entry name" value="Sig_transdc_resp-reg_receiver"/>
</dbReference>
<keyword evidence="3 5" id="KW-0238">DNA-binding</keyword>
<dbReference type="InterPro" id="IPR039420">
    <property type="entry name" value="WalR-like"/>
</dbReference>
<dbReference type="SMART" id="SM00448">
    <property type="entry name" value="REC"/>
    <property type="match status" value="1"/>
</dbReference>
<sequence>MLVVEDDDLIGPGLLRALKAGGYDAERVDDGTAALDRVRAGAVDLVLLDLGLPDADGIDVAREMLTAQPGLPIVMLTARSEESDVVAGLHAGAVDYVTKPFRLAELLARVQAHLRAARERGELEQTAVAGDLRVDLAARRTWVGADEVDLRAKEFDLLARLIRSAGTVVTREQLMADVWDEHWFGPTKTLDVHVASLRRRLGERPGMPSRITALRGVGYRLETG</sequence>
<dbReference type="PROSITE" id="PS51755">
    <property type="entry name" value="OMPR_PHOB"/>
    <property type="match status" value="1"/>
</dbReference>
<dbReference type="Pfam" id="PF00072">
    <property type="entry name" value="Response_reg"/>
    <property type="match status" value="1"/>
</dbReference>
<feature type="modified residue" description="4-aspartylphosphate" evidence="4">
    <location>
        <position position="49"/>
    </location>
</feature>
<feature type="domain" description="Response regulatory" evidence="6">
    <location>
        <begin position="1"/>
        <end position="114"/>
    </location>
</feature>
<organism evidence="8 9">
    <name type="scientific">Pseudonocardia hydrocarbonoxydans</name>
    <dbReference type="NCBI Taxonomy" id="76726"/>
    <lineage>
        <taxon>Bacteria</taxon>
        <taxon>Bacillati</taxon>
        <taxon>Actinomycetota</taxon>
        <taxon>Actinomycetes</taxon>
        <taxon>Pseudonocardiales</taxon>
        <taxon>Pseudonocardiaceae</taxon>
        <taxon>Pseudonocardia</taxon>
    </lineage>
</organism>
<dbReference type="PANTHER" id="PTHR48111:SF40">
    <property type="entry name" value="PHOSPHATE REGULON TRANSCRIPTIONAL REGULATORY PROTEIN PHOB"/>
    <property type="match status" value="1"/>
</dbReference>
<dbReference type="InterPro" id="IPR011006">
    <property type="entry name" value="CheY-like_superfamily"/>
</dbReference>
<dbReference type="GO" id="GO:0000976">
    <property type="term" value="F:transcription cis-regulatory region binding"/>
    <property type="evidence" value="ECO:0007669"/>
    <property type="project" value="TreeGrafter"/>
</dbReference>
<reference evidence="8 9" key="1">
    <citation type="submission" date="2019-06" db="EMBL/GenBank/DDBJ databases">
        <title>Whole genome shotgun sequence of Pseudonocardia hydrocarbonoxydans NBRC 14498.</title>
        <authorList>
            <person name="Hosoyama A."/>
            <person name="Uohara A."/>
            <person name="Ohji S."/>
            <person name="Ichikawa N."/>
        </authorList>
    </citation>
    <scope>NUCLEOTIDE SEQUENCE [LARGE SCALE GENOMIC DNA]</scope>
    <source>
        <strain evidence="8 9">NBRC 14498</strain>
    </source>
</reference>
<evidence type="ECO:0000256" key="1">
    <source>
        <dbReference type="ARBA" id="ARBA00022553"/>
    </source>
</evidence>
<dbReference type="InterPro" id="IPR036388">
    <property type="entry name" value="WH-like_DNA-bd_sf"/>
</dbReference>
<dbReference type="GO" id="GO:0032993">
    <property type="term" value="C:protein-DNA complex"/>
    <property type="evidence" value="ECO:0007669"/>
    <property type="project" value="TreeGrafter"/>
</dbReference>
<gene>
    <name evidence="8" type="ORF">PHY01_08990</name>
</gene>
<dbReference type="EMBL" id="BJNG01000006">
    <property type="protein sequence ID" value="GEC18616.1"/>
    <property type="molecule type" value="Genomic_DNA"/>
</dbReference>
<dbReference type="GO" id="GO:0000156">
    <property type="term" value="F:phosphorelay response regulator activity"/>
    <property type="evidence" value="ECO:0007669"/>
    <property type="project" value="TreeGrafter"/>
</dbReference>
<evidence type="ECO:0000313" key="8">
    <source>
        <dbReference type="EMBL" id="GEC18616.1"/>
    </source>
</evidence>
<evidence type="ECO:0000256" key="5">
    <source>
        <dbReference type="PROSITE-ProRule" id="PRU01091"/>
    </source>
</evidence>
<dbReference type="SUPFAM" id="SSF52172">
    <property type="entry name" value="CheY-like"/>
    <property type="match status" value="1"/>
</dbReference>
<dbReference type="GO" id="GO:0006355">
    <property type="term" value="P:regulation of DNA-templated transcription"/>
    <property type="evidence" value="ECO:0007669"/>
    <property type="project" value="InterPro"/>
</dbReference>
<feature type="DNA-binding region" description="OmpR/PhoB-type" evidence="5">
    <location>
        <begin position="124"/>
        <end position="223"/>
    </location>
</feature>
<name>A0A4Y3WMR3_9PSEU</name>
<keyword evidence="1 4" id="KW-0597">Phosphoprotein</keyword>
<evidence type="ECO:0000259" key="6">
    <source>
        <dbReference type="PROSITE" id="PS50110"/>
    </source>
</evidence>
<dbReference type="Gene3D" id="1.10.10.10">
    <property type="entry name" value="Winged helix-like DNA-binding domain superfamily/Winged helix DNA-binding domain"/>
    <property type="match status" value="1"/>
</dbReference>
<proteinExistence type="predicted"/>
<evidence type="ECO:0000259" key="7">
    <source>
        <dbReference type="PROSITE" id="PS51755"/>
    </source>
</evidence>
<dbReference type="InterPro" id="IPR001867">
    <property type="entry name" value="OmpR/PhoB-type_DNA-bd"/>
</dbReference>
<evidence type="ECO:0000256" key="4">
    <source>
        <dbReference type="PROSITE-ProRule" id="PRU00169"/>
    </source>
</evidence>
<dbReference type="Pfam" id="PF00486">
    <property type="entry name" value="Trans_reg_C"/>
    <property type="match status" value="1"/>
</dbReference>
<dbReference type="PROSITE" id="PS50110">
    <property type="entry name" value="RESPONSE_REGULATORY"/>
    <property type="match status" value="1"/>
</dbReference>